<proteinExistence type="inferred from homology"/>
<reference evidence="15" key="1">
    <citation type="submission" date="2022-08" db="EMBL/GenBank/DDBJ databases">
        <authorList>
            <person name="Gutierrez-Valencia J."/>
        </authorList>
    </citation>
    <scope>NUCLEOTIDE SEQUENCE</scope>
</reference>
<dbReference type="PROSITE" id="PS00138">
    <property type="entry name" value="SUBTILASE_SER"/>
    <property type="match status" value="1"/>
</dbReference>
<dbReference type="InterPro" id="IPR000209">
    <property type="entry name" value="Peptidase_S8/S53_dom"/>
</dbReference>
<feature type="chain" id="PRO_5043426589" evidence="11">
    <location>
        <begin position="26"/>
        <end position="780"/>
    </location>
</feature>
<organism evidence="15 16">
    <name type="scientific">Linum tenue</name>
    <dbReference type="NCBI Taxonomy" id="586396"/>
    <lineage>
        <taxon>Eukaryota</taxon>
        <taxon>Viridiplantae</taxon>
        <taxon>Streptophyta</taxon>
        <taxon>Embryophyta</taxon>
        <taxon>Tracheophyta</taxon>
        <taxon>Spermatophyta</taxon>
        <taxon>Magnoliopsida</taxon>
        <taxon>eudicotyledons</taxon>
        <taxon>Gunneridae</taxon>
        <taxon>Pentapetalae</taxon>
        <taxon>rosids</taxon>
        <taxon>fabids</taxon>
        <taxon>Malpighiales</taxon>
        <taxon>Linaceae</taxon>
        <taxon>Linum</taxon>
    </lineage>
</organism>
<evidence type="ECO:0000256" key="8">
    <source>
        <dbReference type="ARBA" id="ARBA00023180"/>
    </source>
</evidence>
<keyword evidence="6 10" id="KW-0378">Hydrolase</keyword>
<evidence type="ECO:0000256" key="4">
    <source>
        <dbReference type="ARBA" id="ARBA00022670"/>
    </source>
</evidence>
<evidence type="ECO:0000256" key="9">
    <source>
        <dbReference type="PIRSR" id="PIRSR615500-1"/>
    </source>
</evidence>
<dbReference type="EMBL" id="CAMGYJ010000005">
    <property type="protein sequence ID" value="CAI0424775.1"/>
    <property type="molecule type" value="Genomic_DNA"/>
</dbReference>
<comment type="similarity">
    <text evidence="2 10">Belongs to the peptidase S8 family.</text>
</comment>
<dbReference type="InterPro" id="IPR015500">
    <property type="entry name" value="Peptidase_S8_subtilisin-rel"/>
</dbReference>
<feature type="signal peptide" evidence="11">
    <location>
        <begin position="1"/>
        <end position="25"/>
    </location>
</feature>
<dbReference type="InterPro" id="IPR010259">
    <property type="entry name" value="S8pro/Inhibitor_I9"/>
</dbReference>
<dbReference type="InterPro" id="IPR023828">
    <property type="entry name" value="Peptidase_S8_Ser-AS"/>
</dbReference>
<dbReference type="Gene3D" id="3.50.30.30">
    <property type="match status" value="1"/>
</dbReference>
<evidence type="ECO:0000256" key="3">
    <source>
        <dbReference type="ARBA" id="ARBA00022525"/>
    </source>
</evidence>
<dbReference type="PRINTS" id="PR00723">
    <property type="entry name" value="SUBTILISIN"/>
</dbReference>
<evidence type="ECO:0000256" key="5">
    <source>
        <dbReference type="ARBA" id="ARBA00022729"/>
    </source>
</evidence>
<comment type="caution">
    <text evidence="15">The sequence shown here is derived from an EMBL/GenBank/DDBJ whole genome shotgun (WGS) entry which is preliminary data.</text>
</comment>
<dbReference type="Proteomes" id="UP001154282">
    <property type="component" value="Unassembled WGS sequence"/>
</dbReference>
<keyword evidence="16" id="KW-1185">Reference proteome</keyword>
<dbReference type="PROSITE" id="PS51892">
    <property type="entry name" value="SUBTILASE"/>
    <property type="match status" value="1"/>
</dbReference>
<dbReference type="InterPro" id="IPR041469">
    <property type="entry name" value="Subtilisin-like_FN3"/>
</dbReference>
<evidence type="ECO:0000259" key="12">
    <source>
        <dbReference type="Pfam" id="PF00082"/>
    </source>
</evidence>
<evidence type="ECO:0000256" key="11">
    <source>
        <dbReference type="SAM" id="SignalP"/>
    </source>
</evidence>
<feature type="active site" description="Charge relay system" evidence="9 10">
    <location>
        <position position="227"/>
    </location>
</feature>
<dbReference type="Gene3D" id="2.60.40.2310">
    <property type="match status" value="1"/>
</dbReference>
<dbReference type="InterPro" id="IPR045051">
    <property type="entry name" value="SBT"/>
</dbReference>
<dbReference type="AlphaFoldDB" id="A0AAV0KRG4"/>
<evidence type="ECO:0000259" key="13">
    <source>
        <dbReference type="Pfam" id="PF05922"/>
    </source>
</evidence>
<dbReference type="GO" id="GO:0009609">
    <property type="term" value="P:response to symbiotic bacterium"/>
    <property type="evidence" value="ECO:0007669"/>
    <property type="project" value="UniProtKB-ARBA"/>
</dbReference>
<dbReference type="Gene3D" id="3.40.50.200">
    <property type="entry name" value="Peptidase S8/S53 domain"/>
    <property type="match status" value="1"/>
</dbReference>
<dbReference type="InterPro" id="IPR034197">
    <property type="entry name" value="Peptidases_S8_3"/>
</dbReference>
<comment type="subcellular location">
    <subcellularLocation>
        <location evidence="1">Secreted</location>
    </subcellularLocation>
</comment>
<dbReference type="InterPro" id="IPR037045">
    <property type="entry name" value="S8pro/Inhibitor_I9_sf"/>
</dbReference>
<keyword evidence="5 11" id="KW-0732">Signal</keyword>
<evidence type="ECO:0000256" key="10">
    <source>
        <dbReference type="PROSITE-ProRule" id="PRU01240"/>
    </source>
</evidence>
<feature type="active site" description="Charge relay system" evidence="9 10">
    <location>
        <position position="555"/>
    </location>
</feature>
<dbReference type="Pfam" id="PF05922">
    <property type="entry name" value="Inhibitor_I9"/>
    <property type="match status" value="1"/>
</dbReference>
<evidence type="ECO:0000313" key="15">
    <source>
        <dbReference type="EMBL" id="CAI0424775.1"/>
    </source>
</evidence>
<feature type="active site" description="Charge relay system" evidence="9 10">
    <location>
        <position position="153"/>
    </location>
</feature>
<dbReference type="FunFam" id="3.30.70.80:FF:000003">
    <property type="entry name" value="Subtilisin-like protease SBT1.9"/>
    <property type="match status" value="1"/>
</dbReference>
<dbReference type="Gene3D" id="3.30.70.80">
    <property type="entry name" value="Peptidase S8 propeptide/proteinase inhibitor I9"/>
    <property type="match status" value="1"/>
</dbReference>
<dbReference type="GO" id="GO:0005576">
    <property type="term" value="C:extracellular region"/>
    <property type="evidence" value="ECO:0007669"/>
    <property type="project" value="UniProtKB-SubCell"/>
</dbReference>
<dbReference type="Pfam" id="PF17766">
    <property type="entry name" value="fn3_6"/>
    <property type="match status" value="1"/>
</dbReference>
<keyword evidence="3" id="KW-0964">Secreted</keyword>
<dbReference type="SUPFAM" id="SSF52743">
    <property type="entry name" value="Subtilisin-like"/>
    <property type="match status" value="1"/>
</dbReference>
<dbReference type="GO" id="GO:0004252">
    <property type="term" value="F:serine-type endopeptidase activity"/>
    <property type="evidence" value="ECO:0007669"/>
    <property type="project" value="UniProtKB-UniRule"/>
</dbReference>
<dbReference type="FunFam" id="3.40.50.200:FF:000006">
    <property type="entry name" value="Subtilisin-like protease SBT1.5"/>
    <property type="match status" value="1"/>
</dbReference>
<sequence length="780" mass="84177">MHSTSLSLFHLSSLLLLLFTFHATSAPVTDDFSTYIVHLDPSSRPEHFTTHQQWHSSIVSDVKSSTSSTHHHFSSVENSFLYSYQNALHGFSAVLSQQELQTLENLPGFLSSYKDKLVTMDTTYTPEFMSLNPTTGLWPASKFGEDVIIGVIDTGIWPESPSFSDHGMMYTSKLPSKWKGTCQEGQDFNSSLCNSKLIGARYFDKGVKAANPNVTLTMNSARDTQGHGTHTSSTAAGNYVEGASYFGYANGVARGMAPRARVAMYKVIWDEGRYASDVLAGMDQAVADGVDIISISMGFDEVPLYEDPVAIASFGAMEKGILVSSSAGNVGLRGGPLHNGIPWVLTVAAGNFDRTYAASLTLGDNKEKEQHVIVGRSMFPLNAWVKDETLIYNKTLSKCDSLKLLSEAPPRGIIVCDDTGFLDDQMDVIDSVTNLAGAIFASTDPSRFDLESMSCPGVLISTTELDTVIDYIKSSDNPTATIKFQQTVTGKEVASSVADYTSRGPSPNCPAVLKPDVMAPGSLVLASWIPNGYTATVGTNTLLSSEGFHLISGTSMACPHASGVAALLRGAHREWSHAAIRSAMMTTANELDSSMMAIKDVGRNFTAASPLAMGAGHVVPNKAMDPGLVYDAAPQDYVSLLCSMNFTRNQIMTITRSNGYDCSESSSLDLNYPSFVAFYDKNVTTGVMLTHRFRRVVTNVGGAGARYEVKVVAPEGVKVTVWPKSLAFEKKNEQRDYNVEIVYPSDGKGRVLYGSIVWVEESGKHAVRSPIVVAPTSAGK</sequence>
<evidence type="ECO:0000256" key="7">
    <source>
        <dbReference type="ARBA" id="ARBA00022825"/>
    </source>
</evidence>
<evidence type="ECO:0000313" key="16">
    <source>
        <dbReference type="Proteomes" id="UP001154282"/>
    </source>
</evidence>
<keyword evidence="7 10" id="KW-0720">Serine protease</keyword>
<gene>
    <name evidence="15" type="ORF">LITE_LOCUS20063</name>
</gene>
<keyword evidence="8" id="KW-0325">Glycoprotein</keyword>
<accession>A0AAV0KRG4</accession>
<dbReference type="GO" id="GO:0006508">
    <property type="term" value="P:proteolysis"/>
    <property type="evidence" value="ECO:0007669"/>
    <property type="project" value="UniProtKB-KW"/>
</dbReference>
<evidence type="ECO:0000256" key="1">
    <source>
        <dbReference type="ARBA" id="ARBA00004613"/>
    </source>
</evidence>
<evidence type="ECO:0000259" key="14">
    <source>
        <dbReference type="Pfam" id="PF17766"/>
    </source>
</evidence>
<dbReference type="InterPro" id="IPR036852">
    <property type="entry name" value="Peptidase_S8/S53_dom_sf"/>
</dbReference>
<dbReference type="CDD" id="cd02120">
    <property type="entry name" value="PA_subtilisin_like"/>
    <property type="match status" value="1"/>
</dbReference>
<keyword evidence="4 10" id="KW-0645">Protease</keyword>
<evidence type="ECO:0000256" key="2">
    <source>
        <dbReference type="ARBA" id="ARBA00011073"/>
    </source>
</evidence>
<feature type="domain" description="Subtilisin-like protease fibronectin type-III" evidence="14">
    <location>
        <begin position="669"/>
        <end position="773"/>
    </location>
</feature>
<dbReference type="Pfam" id="PF00082">
    <property type="entry name" value="Peptidase_S8"/>
    <property type="match status" value="1"/>
</dbReference>
<dbReference type="CDD" id="cd04852">
    <property type="entry name" value="Peptidases_S8_3"/>
    <property type="match status" value="1"/>
</dbReference>
<protein>
    <submittedName>
        <fullName evidence="15">Uncharacterized protein</fullName>
    </submittedName>
</protein>
<evidence type="ECO:0000256" key="6">
    <source>
        <dbReference type="ARBA" id="ARBA00022801"/>
    </source>
</evidence>
<dbReference type="PANTHER" id="PTHR10795">
    <property type="entry name" value="PROPROTEIN CONVERTASE SUBTILISIN/KEXIN"/>
    <property type="match status" value="1"/>
</dbReference>
<name>A0AAV0KRG4_9ROSI</name>
<feature type="domain" description="Peptidase S8/S53" evidence="12">
    <location>
        <begin position="144"/>
        <end position="591"/>
    </location>
</feature>
<feature type="domain" description="Inhibitor I9" evidence="13">
    <location>
        <begin position="34"/>
        <end position="120"/>
    </location>
</feature>